<feature type="compositionally biased region" description="Basic and acidic residues" evidence="1">
    <location>
        <begin position="426"/>
        <end position="446"/>
    </location>
</feature>
<feature type="compositionally biased region" description="Basic and acidic residues" evidence="1">
    <location>
        <begin position="389"/>
        <end position="401"/>
    </location>
</feature>
<feature type="compositionally biased region" description="Basic and acidic residues" evidence="1">
    <location>
        <begin position="310"/>
        <end position="326"/>
    </location>
</feature>
<feature type="region of interest" description="Disordered" evidence="1">
    <location>
        <begin position="301"/>
        <end position="455"/>
    </location>
</feature>
<feature type="compositionally biased region" description="Basic and acidic residues" evidence="1">
    <location>
        <begin position="1064"/>
        <end position="1089"/>
    </location>
</feature>
<feature type="compositionally biased region" description="Basic and acidic residues" evidence="1">
    <location>
        <begin position="858"/>
        <end position="879"/>
    </location>
</feature>
<evidence type="ECO:0000256" key="1">
    <source>
        <dbReference type="SAM" id="MobiDB-lite"/>
    </source>
</evidence>
<comment type="caution">
    <text evidence="3">The sequence shown here is derived from an EMBL/GenBank/DDBJ whole genome shotgun (WGS) entry which is preliminary data.</text>
</comment>
<keyword evidence="2" id="KW-0732">Signal</keyword>
<feature type="compositionally biased region" description="Basic residues" evidence="1">
    <location>
        <begin position="372"/>
        <end position="388"/>
    </location>
</feature>
<proteinExistence type="predicted"/>
<feature type="region of interest" description="Disordered" evidence="1">
    <location>
        <begin position="1132"/>
        <end position="1169"/>
    </location>
</feature>
<protein>
    <submittedName>
        <fullName evidence="3">Uncharacterized protein</fullName>
    </submittedName>
</protein>
<gene>
    <name evidence="3" type="ORF">PYX00_004153</name>
</gene>
<dbReference type="AlphaFoldDB" id="A0AAW2I430"/>
<sequence length="1263" mass="144298">MIVYVCLSLLLGLAVGQRPLLRSSRYDQGPYLSLPGKAGTGVGVLQDLSNARILSNEPFIISFEFPKLVAKSGDSRKSRLSAKRNKAQRKKNRKLRQFRQIVLPEGDLLERTKRFQFGRYDVPRMLSTDLFLTNGRRGKVIPSVAEEPKTTEKPNLPLPSHEESPLKTVSEKLSQLQEIIAPEKSEETDQALGINKQLESVKDKWSSLFQKEKALEENDVIDDEEKLAAKSRKMWENSPLLKLLKTQPRNPYFYKRVPADYPSLIPDKEKQKECNKKYDIIDLSRDKLKLSDKIEQFGKLLKSEFGPTDGESRARRRRDVEEKEAEKSEEETTLQDESLQGKTEGEVRSDRSKRTKMQPRAKPHVKTEEKKKIRRPPRKKKIERKLKRKESEGKGTEEVRTGRMVGSLNEIPQNGILKEAVSPKIGEVEEKKREKPEIKAPKDSRQDALSQSEVSKIVRQKELEANIFDRVVTAMKKFEETNPYDESFQPQKRESKNETVQAVQESAEDSLELEDAVKKLAKIFKILGVKADAKKKLCAGCEAIQDDDSDNTSLRLSKSDNCNCGEECPLCQNCLKCFKECKKNSAALKSPLRSKQLISEDSKGFNTDKNSEISKDGRLEVTKSVTTLPQFTDVSNDRLNNVKLDRMYRSKLPPSRDHVRVYFDNPENKLLVWTKRGRRTMPWEPLTSDLQLYRDRAKQILKSAEDILHRIKETEEKIHSGKFDREQSTEKKEEDMDSIIKQIVNEDATKIVLQTPWKELEKSSYDTDPETNQIFKDEPEKAVVQEVKPEVEEPADDSTVAAPEGDGQAPQLRDGQTAVTDKSAEIVENTESAIKFDEANTEAINPEMESGSVEAAVEEEKPKALDKNGESEVSEKSAETESPSEEIVPAKVEAIKNVDLNQSEETETSIEKTKGAGRQMDNFEESEEVESSYNRGKGKPDYYESEYEDNYKTNMTVSSESLMLEDSRDAENDYSAEVDKTEEVARSNEEEDEDKYYSDKMEKSEEEEGEEDVQLRNHSEEKSLEEPEAEREFEEETRHEAEDRAETVEMEAESDEKQNYSYEESSKLDEIREKEDKKNSAEEVRKTNEEKMNIFQDQIRPIEESYIIKGVKQTKEEKEAILKALQNVEGITEIPPAEEEEVESPQSVTTEESVPEVEKVESTNEESDSVQTLIKHLEKGQMGKEDFEVVKKLDDSKIDRLVSEMQKKDDKGQPVNCETRMKLCKAACGCNADDSDVTKYDIIKGFLSWLKGLQTDQMVPIST</sequence>
<feature type="region of interest" description="Disordered" evidence="1">
    <location>
        <begin position="143"/>
        <end position="163"/>
    </location>
</feature>
<feature type="region of interest" description="Disordered" evidence="1">
    <location>
        <begin position="788"/>
        <end position="1089"/>
    </location>
</feature>
<dbReference type="EMBL" id="JARGDH010000002">
    <property type="protein sequence ID" value="KAL0276613.1"/>
    <property type="molecule type" value="Genomic_DNA"/>
</dbReference>
<reference evidence="3" key="1">
    <citation type="journal article" date="2024" name="Gigascience">
        <title>Chromosome-level genome of the poultry shaft louse Menopon gallinae provides insight into the host-switching and adaptive evolution of parasitic lice.</title>
        <authorList>
            <person name="Xu Y."/>
            <person name="Ma L."/>
            <person name="Liu S."/>
            <person name="Liang Y."/>
            <person name="Liu Q."/>
            <person name="He Z."/>
            <person name="Tian L."/>
            <person name="Duan Y."/>
            <person name="Cai W."/>
            <person name="Li H."/>
            <person name="Song F."/>
        </authorList>
    </citation>
    <scope>NUCLEOTIDE SEQUENCE</scope>
    <source>
        <strain evidence="3">Cailab_2023a</strain>
    </source>
</reference>
<evidence type="ECO:0000256" key="2">
    <source>
        <dbReference type="SAM" id="SignalP"/>
    </source>
</evidence>
<feature type="compositionally biased region" description="Basic and acidic residues" evidence="1">
    <location>
        <begin position="1036"/>
        <end position="1047"/>
    </location>
</feature>
<organism evidence="3">
    <name type="scientific">Menopon gallinae</name>
    <name type="common">poultry shaft louse</name>
    <dbReference type="NCBI Taxonomy" id="328185"/>
    <lineage>
        <taxon>Eukaryota</taxon>
        <taxon>Metazoa</taxon>
        <taxon>Ecdysozoa</taxon>
        <taxon>Arthropoda</taxon>
        <taxon>Hexapoda</taxon>
        <taxon>Insecta</taxon>
        <taxon>Pterygota</taxon>
        <taxon>Neoptera</taxon>
        <taxon>Paraneoptera</taxon>
        <taxon>Psocodea</taxon>
        <taxon>Troctomorpha</taxon>
        <taxon>Phthiraptera</taxon>
        <taxon>Amblycera</taxon>
        <taxon>Menoponidae</taxon>
        <taxon>Menopon</taxon>
    </lineage>
</organism>
<name>A0AAW2I430_9NEOP</name>
<feature type="compositionally biased region" description="Basic and acidic residues" evidence="1">
    <location>
        <begin position="965"/>
        <end position="988"/>
    </location>
</feature>
<feature type="chain" id="PRO_5043486692" evidence="2">
    <location>
        <begin position="17"/>
        <end position="1263"/>
    </location>
</feature>
<accession>A0AAW2I430</accession>
<feature type="compositionally biased region" description="Basic residues" evidence="1">
    <location>
        <begin position="353"/>
        <end position="364"/>
    </location>
</feature>
<feature type="compositionally biased region" description="Polar residues" evidence="1">
    <location>
        <begin position="952"/>
        <end position="961"/>
    </location>
</feature>
<feature type="compositionally biased region" description="Acidic residues" evidence="1">
    <location>
        <begin position="1026"/>
        <end position="1035"/>
    </location>
</feature>
<feature type="compositionally biased region" description="Basic and acidic residues" evidence="1">
    <location>
        <begin position="343"/>
        <end position="352"/>
    </location>
</feature>
<evidence type="ECO:0000313" key="3">
    <source>
        <dbReference type="EMBL" id="KAL0276613.1"/>
    </source>
</evidence>
<feature type="signal peptide" evidence="2">
    <location>
        <begin position="1"/>
        <end position="16"/>
    </location>
</feature>
<feature type="compositionally biased region" description="Basic and acidic residues" evidence="1">
    <location>
        <begin position="1013"/>
        <end position="1025"/>
    </location>
</feature>